<evidence type="ECO:0000259" key="16">
    <source>
        <dbReference type="Pfam" id="PF02706"/>
    </source>
</evidence>
<feature type="domain" description="AAA" evidence="17">
    <location>
        <begin position="552"/>
        <end position="680"/>
    </location>
</feature>
<dbReference type="NCBIfam" id="TIGR01007">
    <property type="entry name" value="eps_fam"/>
    <property type="match status" value="1"/>
</dbReference>
<evidence type="ECO:0000259" key="18">
    <source>
        <dbReference type="Pfam" id="PF13807"/>
    </source>
</evidence>
<evidence type="ECO:0000256" key="8">
    <source>
        <dbReference type="ARBA" id="ARBA00022777"/>
    </source>
</evidence>
<dbReference type="Pfam" id="PF23607">
    <property type="entry name" value="WZC_N"/>
    <property type="match status" value="1"/>
</dbReference>
<evidence type="ECO:0000256" key="12">
    <source>
        <dbReference type="ARBA" id="ARBA00023137"/>
    </source>
</evidence>
<dbReference type="PANTHER" id="PTHR32309:SF32">
    <property type="entry name" value="TYROSINE-PROTEIN KINASE ETK-RELATED"/>
    <property type="match status" value="1"/>
</dbReference>
<keyword evidence="11 15" id="KW-0472">Membrane</keyword>
<name>A0ABS2KFA7_9GAMM</name>
<evidence type="ECO:0000256" key="1">
    <source>
        <dbReference type="ARBA" id="ARBA00004429"/>
    </source>
</evidence>
<dbReference type="EMBL" id="JADIKF010000038">
    <property type="protein sequence ID" value="MBM7129836.1"/>
    <property type="molecule type" value="Genomic_DNA"/>
</dbReference>
<evidence type="ECO:0000256" key="15">
    <source>
        <dbReference type="SAM" id="Phobius"/>
    </source>
</evidence>
<keyword evidence="3" id="KW-1003">Cell membrane</keyword>
<keyword evidence="8" id="KW-0418">Kinase</keyword>
<feature type="domain" description="Tyrosine-protein kinase G-rich" evidence="18">
    <location>
        <begin position="389"/>
        <end position="468"/>
    </location>
</feature>
<evidence type="ECO:0000313" key="20">
    <source>
        <dbReference type="Proteomes" id="UP001430193"/>
    </source>
</evidence>
<accession>A0ABS2KFA7</accession>
<evidence type="ECO:0000256" key="11">
    <source>
        <dbReference type="ARBA" id="ARBA00023136"/>
    </source>
</evidence>
<keyword evidence="5 19" id="KW-0808">Transferase</keyword>
<dbReference type="EC" id="2.7.10.2" evidence="19"/>
<evidence type="ECO:0000259" key="17">
    <source>
        <dbReference type="Pfam" id="PF13614"/>
    </source>
</evidence>
<keyword evidence="10 15" id="KW-1133">Transmembrane helix</keyword>
<evidence type="ECO:0000313" key="19">
    <source>
        <dbReference type="EMBL" id="MBM7129836.1"/>
    </source>
</evidence>
<proteinExistence type="inferred from homology"/>
<dbReference type="PANTHER" id="PTHR32309">
    <property type="entry name" value="TYROSINE-PROTEIN KINASE"/>
    <property type="match status" value="1"/>
</dbReference>
<dbReference type="Pfam" id="PF02706">
    <property type="entry name" value="Wzz"/>
    <property type="match status" value="1"/>
</dbReference>
<keyword evidence="4" id="KW-0997">Cell inner membrane</keyword>
<dbReference type="CDD" id="cd05387">
    <property type="entry name" value="BY-kinase"/>
    <property type="match status" value="1"/>
</dbReference>
<dbReference type="Gene3D" id="3.40.50.300">
    <property type="entry name" value="P-loop containing nucleotide triphosphate hydrolases"/>
    <property type="match status" value="1"/>
</dbReference>
<dbReference type="Pfam" id="PF13614">
    <property type="entry name" value="AAA_31"/>
    <property type="match status" value="1"/>
</dbReference>
<dbReference type="InterPro" id="IPR050445">
    <property type="entry name" value="Bact_polysacc_biosynth/exp"/>
</dbReference>
<gene>
    <name evidence="19" type="ORF">ISS99_09880</name>
</gene>
<keyword evidence="9" id="KW-0067">ATP-binding</keyword>
<dbReference type="InterPro" id="IPR005702">
    <property type="entry name" value="Wzc-like_C"/>
</dbReference>
<dbReference type="Pfam" id="PF13807">
    <property type="entry name" value="GNVR"/>
    <property type="match status" value="1"/>
</dbReference>
<evidence type="ECO:0000256" key="2">
    <source>
        <dbReference type="ARBA" id="ARBA00008883"/>
    </source>
</evidence>
<dbReference type="RefSeq" id="WP_204631436.1">
    <property type="nucleotide sequence ID" value="NZ_BSOC01000003.1"/>
</dbReference>
<feature type="transmembrane region" description="Helical" evidence="15">
    <location>
        <begin position="446"/>
        <end position="466"/>
    </location>
</feature>
<reference evidence="19" key="1">
    <citation type="submission" date="2020-10" db="EMBL/GenBank/DDBJ databases">
        <title>Phylogeny of dyella-like bacteria.</title>
        <authorList>
            <person name="Fu J."/>
        </authorList>
    </citation>
    <scope>NUCLEOTIDE SEQUENCE</scope>
    <source>
        <strain evidence="19">DHON07</strain>
    </source>
</reference>
<evidence type="ECO:0000256" key="5">
    <source>
        <dbReference type="ARBA" id="ARBA00022679"/>
    </source>
</evidence>
<dbReference type="InterPro" id="IPR003856">
    <property type="entry name" value="LPS_length_determ_N"/>
</dbReference>
<feature type="coiled-coil region" evidence="14">
    <location>
        <begin position="276"/>
        <end position="310"/>
    </location>
</feature>
<dbReference type="Proteomes" id="UP001430193">
    <property type="component" value="Unassembled WGS sequence"/>
</dbReference>
<evidence type="ECO:0000256" key="10">
    <source>
        <dbReference type="ARBA" id="ARBA00022989"/>
    </source>
</evidence>
<organism evidence="19 20">
    <name type="scientific">Dyella mobilis</name>
    <dbReference type="NCBI Taxonomy" id="1849582"/>
    <lineage>
        <taxon>Bacteria</taxon>
        <taxon>Pseudomonadati</taxon>
        <taxon>Pseudomonadota</taxon>
        <taxon>Gammaproteobacteria</taxon>
        <taxon>Lysobacterales</taxon>
        <taxon>Rhodanobacteraceae</taxon>
        <taxon>Dyella</taxon>
    </lineage>
</organism>
<feature type="domain" description="Polysaccharide chain length determinant N-terminal" evidence="16">
    <location>
        <begin position="17"/>
        <end position="108"/>
    </location>
</feature>
<feature type="transmembrane region" description="Helical" evidence="15">
    <location>
        <begin position="33"/>
        <end position="51"/>
    </location>
</feature>
<keyword evidence="14" id="KW-0175">Coiled coil</keyword>
<dbReference type="SUPFAM" id="SSF52540">
    <property type="entry name" value="P-loop containing nucleoside triphosphate hydrolases"/>
    <property type="match status" value="1"/>
</dbReference>
<comment type="catalytic activity">
    <reaction evidence="13">
        <text>L-tyrosyl-[protein] + ATP = O-phospho-L-tyrosyl-[protein] + ADP + H(+)</text>
        <dbReference type="Rhea" id="RHEA:10596"/>
        <dbReference type="Rhea" id="RHEA-COMP:10136"/>
        <dbReference type="Rhea" id="RHEA-COMP:20101"/>
        <dbReference type="ChEBI" id="CHEBI:15378"/>
        <dbReference type="ChEBI" id="CHEBI:30616"/>
        <dbReference type="ChEBI" id="CHEBI:46858"/>
        <dbReference type="ChEBI" id="CHEBI:61978"/>
        <dbReference type="ChEBI" id="CHEBI:456216"/>
    </reaction>
</comment>
<evidence type="ECO:0000256" key="7">
    <source>
        <dbReference type="ARBA" id="ARBA00022741"/>
    </source>
</evidence>
<protein>
    <submittedName>
        <fullName evidence="19">Polysaccharide biosynthesis tyrosine autokinase</fullName>
        <ecNumber evidence="19">2.7.10.2</ecNumber>
    </submittedName>
</protein>
<evidence type="ECO:0000256" key="4">
    <source>
        <dbReference type="ARBA" id="ARBA00022519"/>
    </source>
</evidence>
<keyword evidence="7" id="KW-0547">Nucleotide-binding</keyword>
<comment type="similarity">
    <text evidence="2">Belongs to the etk/wzc family.</text>
</comment>
<dbReference type="InterPro" id="IPR032807">
    <property type="entry name" value="GNVR"/>
</dbReference>
<keyword evidence="20" id="KW-1185">Reference proteome</keyword>
<comment type="subcellular location">
    <subcellularLocation>
        <location evidence="1">Cell inner membrane</location>
        <topology evidence="1">Multi-pass membrane protein</topology>
    </subcellularLocation>
</comment>
<dbReference type="InterPro" id="IPR027417">
    <property type="entry name" value="P-loop_NTPase"/>
</dbReference>
<comment type="caution">
    <text evidence="19">The sequence shown here is derived from an EMBL/GenBank/DDBJ whole genome shotgun (WGS) entry which is preliminary data.</text>
</comment>
<evidence type="ECO:0000256" key="9">
    <source>
        <dbReference type="ARBA" id="ARBA00022840"/>
    </source>
</evidence>
<evidence type="ECO:0000256" key="13">
    <source>
        <dbReference type="ARBA" id="ARBA00053015"/>
    </source>
</evidence>
<evidence type="ECO:0000256" key="14">
    <source>
        <dbReference type="SAM" id="Coils"/>
    </source>
</evidence>
<keyword evidence="6 15" id="KW-0812">Transmembrane</keyword>
<keyword evidence="12" id="KW-0829">Tyrosine-protein kinase</keyword>
<dbReference type="InterPro" id="IPR025669">
    <property type="entry name" value="AAA_dom"/>
</dbReference>
<evidence type="ECO:0000256" key="6">
    <source>
        <dbReference type="ARBA" id="ARBA00022692"/>
    </source>
</evidence>
<evidence type="ECO:0000256" key="3">
    <source>
        <dbReference type="ARBA" id="ARBA00022475"/>
    </source>
</evidence>
<dbReference type="GO" id="GO:0004715">
    <property type="term" value="F:non-membrane spanning protein tyrosine kinase activity"/>
    <property type="evidence" value="ECO:0007669"/>
    <property type="project" value="UniProtKB-EC"/>
</dbReference>
<sequence length="753" mass="82300">MTHQRRTYVARESSCDAIDIIALLDVLWRSWRLIAKVAALIFIAGVLYAWLATPTYESSLLVQIESSSDNAGTELLGSLSTFLGVKSSDDAEMQILGSNKVIGAAVDETRYDIEAEPARFPLIGQWIARGSNSPSKPGMFGVGGYAWGNESLDIVQFDTPSLLYDDTFTLMSLGAGRYSLHSSDLPNEYVGRVGEPAHIPTRYGEIALNIEGMNANVGTRFKLYRHSRQLTVADLRRRIAIVDKSKDAGIISVALKSVHPQRATELLQAIGRAYVRQNGERKAQEAEKSLAFLEHQLPGMKKDLQSAEDALLAYRNAHGAVDLSEEARQEMGQVVALQTRISLLQQERQAKLEQFTARHPSIVSVDAQIALLDRQMRGIEQRIKRLPATEQDVVRLTREVRVNNDLYVAMLNSMQQLRLLRAGKVGNVRIIDDAELPEQPVTPRRALIMIGALALGLLAGIVIALLRSLWRGSVTEPHEIEQLLDVPVQATIPLSKRQLRNDRRGLRRLRMPLRDGRPVAISQPQEPAVEGLRGLSVAVQLLGLDARKAVVLITSATQGVGKSFVASNLAVLLAKAGKQVLLIDGDLRKGTLHHTFQLAETKGLSSILRREATLAEAVQKTVLPGLSLLASGSKTSDPTELLQSPMLETCLAEAATSYDVVLVDTAPLLPVADTLWLALHASTVYVVARYGITSEGELIETRARLTRADIEFEGIVLNGVQTSLQGARYGQYGYGSYLSEAATQTVESKGGCP</sequence>